<organism evidence="2 3">
    <name type="scientific">Bowdeniella nasicola</name>
    <dbReference type="NCBI Taxonomy" id="208480"/>
    <lineage>
        <taxon>Bacteria</taxon>
        <taxon>Bacillati</taxon>
        <taxon>Actinomycetota</taxon>
        <taxon>Actinomycetes</taxon>
        <taxon>Actinomycetales</taxon>
        <taxon>Actinomycetaceae</taxon>
        <taxon>Bowdeniella</taxon>
    </lineage>
</organism>
<evidence type="ECO:0000256" key="1">
    <source>
        <dbReference type="SAM" id="Phobius"/>
    </source>
</evidence>
<keyword evidence="3" id="KW-1185">Reference proteome</keyword>
<feature type="transmembrane region" description="Helical" evidence="1">
    <location>
        <begin position="45"/>
        <end position="63"/>
    </location>
</feature>
<keyword evidence="1" id="KW-0812">Transmembrane</keyword>
<comment type="caution">
    <text evidence="2">The sequence shown here is derived from an EMBL/GenBank/DDBJ whole genome shotgun (WGS) entry which is preliminary data.</text>
</comment>
<proteinExistence type="predicted"/>
<dbReference type="AlphaFoldDB" id="A0A1Q5Q2N0"/>
<gene>
    <name evidence="2" type="ORF">BSZ39_06915</name>
</gene>
<dbReference type="EMBL" id="MQVR01000034">
    <property type="protein sequence ID" value="OKL53922.1"/>
    <property type="molecule type" value="Genomic_DNA"/>
</dbReference>
<protein>
    <submittedName>
        <fullName evidence="2">Uncharacterized protein</fullName>
    </submittedName>
</protein>
<name>A0A1Q5Q2N0_9ACTO</name>
<keyword evidence="1" id="KW-1133">Transmembrane helix</keyword>
<accession>A0A1Q5Q2N0</accession>
<keyword evidence="1" id="KW-0472">Membrane</keyword>
<sequence>MWLIAVLTIAGSFAWFLTSLALKPYAAGNYIDIGRQLEPMLLRGALPMALVGAIAVIALAATGRLRRVWTDPNDVPPATRWMRLIIIIPIVITIAGLIRRVVQFGSGRSLSSSSSRR</sequence>
<evidence type="ECO:0000313" key="2">
    <source>
        <dbReference type="EMBL" id="OKL53922.1"/>
    </source>
</evidence>
<dbReference type="Proteomes" id="UP000185628">
    <property type="component" value="Unassembled WGS sequence"/>
</dbReference>
<reference evidence="3" key="1">
    <citation type="submission" date="2016-12" db="EMBL/GenBank/DDBJ databases">
        <authorList>
            <person name="Meng X."/>
        </authorList>
    </citation>
    <scope>NUCLEOTIDE SEQUENCE [LARGE SCALE GENOMIC DNA]</scope>
    <source>
        <strain evidence="3">DSM 19116</strain>
    </source>
</reference>
<feature type="transmembrane region" description="Helical" evidence="1">
    <location>
        <begin position="84"/>
        <end position="102"/>
    </location>
</feature>
<evidence type="ECO:0000313" key="3">
    <source>
        <dbReference type="Proteomes" id="UP000185628"/>
    </source>
</evidence>